<keyword evidence="3" id="KW-1133">Transmembrane helix</keyword>
<dbReference type="GO" id="GO:0005741">
    <property type="term" value="C:mitochondrial outer membrane"/>
    <property type="evidence" value="ECO:0007669"/>
    <property type="project" value="TreeGrafter"/>
</dbReference>
<dbReference type="Pfam" id="PF08637">
    <property type="entry name" value="NCA2"/>
    <property type="match status" value="1"/>
</dbReference>
<sequence length="882" mass="98758">MDFKSDQYYYILESLLRDISLKHIDLDPATTQASSTNADNEDTEQLKTPLYKINEARYDVIGRLIDSKILLTSPEDNSLQVFTATSTRKSQHSVMLTSGRYDDSENDGSYAVIQSKPRLPVPSLKDIQSNLLMLITMHKPSKATTSSASSTLDSSIDAQLTTIILAQSIAALSVHISDKLIDDYYLISTTIQYWENQDQSSTTLFWYFLQTLPRRLATCGHQIVLNAWEKYYNNIALDRQGDGGNDSDKDIDILLANKSEITLFPQVLKDLQKSTKDTMLTAFSNNGNNGRSSKKPFVYINKHGNILNPLRLDNMKLLQKVRYEVRKSKRELMEMRNKVVYRIGQLTSATEPIGLNTIKGGQDINNDQDPLSLLLNIQQQIFSQKSELSVTAAATTTTASNNNNDNNNAEDIQTTINKLSILIDQISTTKPHFRLRHHHNYYQLGQLTDLGPHKIPPLTTRLWLPITAWILANLTISKFFKSLERSMAEISRDIFETTKNYVIRYIRDPLIEAYKIIRYGPQDNLKLVLDSSSSGNNTSGGGGDGENLALESDIKVLENMVLNFAAKYNQKTHDSLVNSATGAAAAAGGSSSSSNNNSSDWSNEILNRVRRGDLTDIMQHYTQEIQNPIRNVIFGDLVEAMLIQIQKVKVDAGLALSAMDKLLKANELNFLVLAILPAIGIGYFAMKGVYKVWKWLLVDSFDVKVVKQKKYAVREIQFGVWEISTLISTTKISSNNNEGDESTSNKDPVFRGNLLCLTKKLRQNVFILDPQDNTNTTTTTINGYNSASGIPLNVINSNSSDYTGSNCTGFVTLAPSVIFQFIKSMIFPLSGSRKKEINIGYCLLNDIRELESPHISVDQQNAILQRINSYMSPLMLLFSKSK</sequence>
<evidence type="ECO:0000313" key="7">
    <source>
        <dbReference type="Proteomes" id="UP001150538"/>
    </source>
</evidence>
<comment type="caution">
    <text evidence="6">The sequence shown here is derived from an EMBL/GenBank/DDBJ whole genome shotgun (WGS) entry which is preliminary data.</text>
</comment>
<name>A0A9W7ZX73_9FUNG</name>
<keyword evidence="5" id="KW-0472">Membrane</keyword>
<accession>A0A9W7ZX73</accession>
<protein>
    <submittedName>
        <fullName evidence="6">Nuclear control of ATPase protein 2</fullName>
    </submittedName>
</protein>
<keyword evidence="2" id="KW-0812">Transmembrane</keyword>
<proteinExistence type="predicted"/>
<comment type="subcellular location">
    <subcellularLocation>
        <location evidence="1">Mitochondrion membrane</location>
        <topology evidence="1">Multi-pass membrane protein</topology>
    </subcellularLocation>
</comment>
<dbReference type="PANTHER" id="PTHR28234">
    <property type="entry name" value="NUCLEAR CONTROL OF ATPASE PROTEIN 2"/>
    <property type="match status" value="1"/>
</dbReference>
<evidence type="ECO:0000256" key="3">
    <source>
        <dbReference type="ARBA" id="ARBA00022989"/>
    </source>
</evidence>
<keyword evidence="4" id="KW-0496">Mitochondrion</keyword>
<reference evidence="6" key="1">
    <citation type="submission" date="2022-07" db="EMBL/GenBank/DDBJ databases">
        <title>Phylogenomic reconstructions and comparative analyses of Kickxellomycotina fungi.</title>
        <authorList>
            <person name="Reynolds N.K."/>
            <person name="Stajich J.E."/>
            <person name="Barry K."/>
            <person name="Grigoriev I.V."/>
            <person name="Crous P."/>
            <person name="Smith M.E."/>
        </authorList>
    </citation>
    <scope>NUCLEOTIDE SEQUENCE</scope>
    <source>
        <strain evidence="6">NBRC 100468</strain>
    </source>
</reference>
<evidence type="ECO:0000256" key="1">
    <source>
        <dbReference type="ARBA" id="ARBA00004225"/>
    </source>
</evidence>
<gene>
    <name evidence="6" type="primary">NCA2</name>
    <name evidence="6" type="ORF">H4219_002857</name>
</gene>
<keyword evidence="7" id="KW-1185">Reference proteome</keyword>
<dbReference type="Proteomes" id="UP001150538">
    <property type="component" value="Unassembled WGS sequence"/>
</dbReference>
<dbReference type="PANTHER" id="PTHR28234:SF1">
    <property type="entry name" value="NUCLEAR CONTROL OF ATPASE PROTEIN 2"/>
    <property type="match status" value="1"/>
</dbReference>
<dbReference type="InterPro" id="IPR013946">
    <property type="entry name" value="NCA2-like"/>
</dbReference>
<dbReference type="AlphaFoldDB" id="A0A9W7ZX73"/>
<evidence type="ECO:0000313" key="6">
    <source>
        <dbReference type="EMBL" id="KAJ1918029.1"/>
    </source>
</evidence>
<evidence type="ECO:0000256" key="2">
    <source>
        <dbReference type="ARBA" id="ARBA00022692"/>
    </source>
</evidence>
<evidence type="ECO:0000256" key="4">
    <source>
        <dbReference type="ARBA" id="ARBA00023128"/>
    </source>
</evidence>
<dbReference type="EMBL" id="JANBPU010000055">
    <property type="protein sequence ID" value="KAJ1918029.1"/>
    <property type="molecule type" value="Genomic_DNA"/>
</dbReference>
<organism evidence="6 7">
    <name type="scientific">Mycoemilia scoparia</name>
    <dbReference type="NCBI Taxonomy" id="417184"/>
    <lineage>
        <taxon>Eukaryota</taxon>
        <taxon>Fungi</taxon>
        <taxon>Fungi incertae sedis</taxon>
        <taxon>Zoopagomycota</taxon>
        <taxon>Kickxellomycotina</taxon>
        <taxon>Kickxellomycetes</taxon>
        <taxon>Kickxellales</taxon>
        <taxon>Kickxellaceae</taxon>
        <taxon>Mycoemilia</taxon>
    </lineage>
</organism>
<dbReference type="OrthoDB" id="413313at2759"/>
<evidence type="ECO:0000256" key="5">
    <source>
        <dbReference type="ARBA" id="ARBA00023136"/>
    </source>
</evidence>